<dbReference type="AlphaFoldDB" id="A0A8D8ZFX4"/>
<organism evidence="1">
    <name type="scientific">Cacopsylla melanoneura</name>
    <dbReference type="NCBI Taxonomy" id="428564"/>
    <lineage>
        <taxon>Eukaryota</taxon>
        <taxon>Metazoa</taxon>
        <taxon>Ecdysozoa</taxon>
        <taxon>Arthropoda</taxon>
        <taxon>Hexapoda</taxon>
        <taxon>Insecta</taxon>
        <taxon>Pterygota</taxon>
        <taxon>Neoptera</taxon>
        <taxon>Paraneoptera</taxon>
        <taxon>Hemiptera</taxon>
        <taxon>Sternorrhyncha</taxon>
        <taxon>Psylloidea</taxon>
        <taxon>Psyllidae</taxon>
        <taxon>Psyllinae</taxon>
        <taxon>Cacopsylla</taxon>
    </lineage>
</organism>
<sequence>MRIINILNIDILCTSFTDLWDPHLHGYTTHVKILGEMIFIHISYYISEYRKIFDCKCLILSLVSPVNVENKFLIIIYQQCDHVGTEIYMVTRKYPILFALQK</sequence>
<reference evidence="1" key="1">
    <citation type="submission" date="2021-05" db="EMBL/GenBank/DDBJ databases">
        <authorList>
            <person name="Alioto T."/>
            <person name="Alioto T."/>
            <person name="Gomez Garrido J."/>
        </authorList>
    </citation>
    <scope>NUCLEOTIDE SEQUENCE</scope>
</reference>
<protein>
    <submittedName>
        <fullName evidence="1">Uncharacterized protein</fullName>
    </submittedName>
</protein>
<dbReference type="EMBL" id="HBUF01492463">
    <property type="protein sequence ID" value="CAG6745356.1"/>
    <property type="molecule type" value="Transcribed_RNA"/>
</dbReference>
<evidence type="ECO:0000313" key="1">
    <source>
        <dbReference type="EMBL" id="CAG6745356.1"/>
    </source>
</evidence>
<proteinExistence type="predicted"/>
<name>A0A8D8ZFX4_9HEMI</name>
<accession>A0A8D8ZFX4</accession>